<dbReference type="EMBL" id="JSVC01000005">
    <property type="protein sequence ID" value="KIC95524.1"/>
    <property type="molecule type" value="Genomic_DNA"/>
</dbReference>
<dbReference type="GO" id="GO:0009279">
    <property type="term" value="C:cell outer membrane"/>
    <property type="evidence" value="ECO:0007669"/>
    <property type="project" value="UniProtKB-SubCell"/>
</dbReference>
<dbReference type="SUPFAM" id="SSF48452">
    <property type="entry name" value="TPR-like"/>
    <property type="match status" value="1"/>
</dbReference>
<evidence type="ECO:0000256" key="3">
    <source>
        <dbReference type="ARBA" id="ARBA00022729"/>
    </source>
</evidence>
<dbReference type="Proteomes" id="UP000031408">
    <property type="component" value="Unassembled WGS sequence"/>
</dbReference>
<name>A0A0C1IYI2_9BACT</name>
<comment type="similarity">
    <text evidence="2">Belongs to the SusD family.</text>
</comment>
<keyword evidence="10" id="KW-1185">Reference proteome</keyword>
<dbReference type="InterPro" id="IPR012944">
    <property type="entry name" value="SusD_RagB_dom"/>
</dbReference>
<protein>
    <submittedName>
        <fullName evidence="9">Carbohydrate-binding protein SusD</fullName>
    </submittedName>
</protein>
<gene>
    <name evidence="9" type="ORF">OI18_04425</name>
</gene>
<dbReference type="Pfam" id="PF07980">
    <property type="entry name" value="SusD_RagB"/>
    <property type="match status" value="1"/>
</dbReference>
<feature type="domain" description="SusD-like N-terminal" evidence="8">
    <location>
        <begin position="100"/>
        <end position="221"/>
    </location>
</feature>
<proteinExistence type="inferred from homology"/>
<keyword evidence="5" id="KW-0998">Cell outer membrane</keyword>
<dbReference type="Pfam" id="PF14322">
    <property type="entry name" value="SusD-like_3"/>
    <property type="match status" value="1"/>
</dbReference>
<evidence type="ECO:0000256" key="6">
    <source>
        <dbReference type="SAM" id="MobiDB-lite"/>
    </source>
</evidence>
<dbReference type="OrthoDB" id="636214at2"/>
<keyword evidence="3" id="KW-0732">Signal</keyword>
<sequence>MKKYIILFLAGCSCLFSCVKEETVYSSAFTETFYKTASDAEKAIIAVYGSMADMYSGPAAVMASDFSSDQSYPRAVVGRNTLTLFTYDPFFTAARTSGRLNETPQQVWASCYSGIERANWIIAKLPEAVMDESRKNQVIGEAHFLRAFFLWTLTKNFGDVPVKTTPSTSLKEAYTAKSAKADVYKQIYSDLDKAAASGLPSFPSVDKGRPSSEVVNALYAKAALYNEDWATALQKAQLVITSGKYFLLPNVVDVYKYDKEDAARVENMWAFEVDPITPGRSHQLTGLCGPPASAGPEFATTSFGSMFAYQSFYNSFDPADKRRLLLDTTYVNKSGQLVPQKSITPITTKAVLIKKYQDPTSRAGIICNIPIFRLADMYLIAAEAEARMNGGTTIAYEYINAVRRRADLPDLEPGLGQDAFIDAVLQERSWEFFAEGDRWYDLTRTGKFLTVIPAAVNDVYPQRTPQAKHKYFPIPQEEINANPKLEQNPDWK</sequence>
<feature type="region of interest" description="Disordered" evidence="6">
    <location>
        <begin position="473"/>
        <end position="492"/>
    </location>
</feature>
<feature type="domain" description="RagB/SusD" evidence="7">
    <location>
        <begin position="339"/>
        <end position="491"/>
    </location>
</feature>
<evidence type="ECO:0000256" key="2">
    <source>
        <dbReference type="ARBA" id="ARBA00006275"/>
    </source>
</evidence>
<keyword evidence="4" id="KW-0472">Membrane</keyword>
<organism evidence="9 10">
    <name type="scientific">Flavihumibacter solisilvae</name>
    <dbReference type="NCBI Taxonomy" id="1349421"/>
    <lineage>
        <taxon>Bacteria</taxon>
        <taxon>Pseudomonadati</taxon>
        <taxon>Bacteroidota</taxon>
        <taxon>Chitinophagia</taxon>
        <taxon>Chitinophagales</taxon>
        <taxon>Chitinophagaceae</taxon>
        <taxon>Flavihumibacter</taxon>
    </lineage>
</organism>
<evidence type="ECO:0000256" key="4">
    <source>
        <dbReference type="ARBA" id="ARBA00023136"/>
    </source>
</evidence>
<dbReference type="Gene3D" id="1.25.40.390">
    <property type="match status" value="1"/>
</dbReference>
<accession>A0A0C1IYI2</accession>
<evidence type="ECO:0000313" key="10">
    <source>
        <dbReference type="Proteomes" id="UP000031408"/>
    </source>
</evidence>
<evidence type="ECO:0000259" key="7">
    <source>
        <dbReference type="Pfam" id="PF07980"/>
    </source>
</evidence>
<dbReference type="RefSeq" id="WP_039137550.1">
    <property type="nucleotide sequence ID" value="NZ_JSVC01000005.1"/>
</dbReference>
<evidence type="ECO:0000256" key="5">
    <source>
        <dbReference type="ARBA" id="ARBA00023237"/>
    </source>
</evidence>
<dbReference type="InterPro" id="IPR033985">
    <property type="entry name" value="SusD-like_N"/>
</dbReference>
<reference evidence="9 10" key="1">
    <citation type="submission" date="2014-11" db="EMBL/GenBank/DDBJ databases">
        <title>Genome sequence of Flavihumibacter solisilvae 3-3.</title>
        <authorList>
            <person name="Zhou G."/>
            <person name="Li M."/>
            <person name="Wang G."/>
        </authorList>
    </citation>
    <scope>NUCLEOTIDE SEQUENCE [LARGE SCALE GENOMIC DNA]</scope>
    <source>
        <strain evidence="9 10">3-3</strain>
    </source>
</reference>
<dbReference type="AlphaFoldDB" id="A0A0C1IYI2"/>
<comment type="caution">
    <text evidence="9">The sequence shown here is derived from an EMBL/GenBank/DDBJ whole genome shotgun (WGS) entry which is preliminary data.</text>
</comment>
<dbReference type="STRING" id="1349421.OI18_04425"/>
<comment type="subcellular location">
    <subcellularLocation>
        <location evidence="1">Cell outer membrane</location>
    </subcellularLocation>
</comment>
<evidence type="ECO:0000259" key="8">
    <source>
        <dbReference type="Pfam" id="PF14322"/>
    </source>
</evidence>
<evidence type="ECO:0000256" key="1">
    <source>
        <dbReference type="ARBA" id="ARBA00004442"/>
    </source>
</evidence>
<dbReference type="InterPro" id="IPR011990">
    <property type="entry name" value="TPR-like_helical_dom_sf"/>
</dbReference>
<evidence type="ECO:0000313" key="9">
    <source>
        <dbReference type="EMBL" id="KIC95524.1"/>
    </source>
</evidence>
<dbReference type="CDD" id="cd08977">
    <property type="entry name" value="SusD"/>
    <property type="match status" value="1"/>
</dbReference>